<proteinExistence type="predicted"/>
<organism evidence="2 3">
    <name type="scientific">Serratia marcescens</name>
    <dbReference type="NCBI Taxonomy" id="615"/>
    <lineage>
        <taxon>Bacteria</taxon>
        <taxon>Pseudomonadati</taxon>
        <taxon>Pseudomonadota</taxon>
        <taxon>Gammaproteobacteria</taxon>
        <taxon>Enterobacterales</taxon>
        <taxon>Yersiniaceae</taxon>
        <taxon>Serratia</taxon>
    </lineage>
</organism>
<accession>A0AA46K4M0</accession>
<dbReference type="GO" id="GO:0004527">
    <property type="term" value="F:exonuclease activity"/>
    <property type="evidence" value="ECO:0007669"/>
    <property type="project" value="UniProtKB-KW"/>
</dbReference>
<dbReference type="AlphaFoldDB" id="A0AA46K4M0"/>
<dbReference type="SUPFAM" id="SSF52540">
    <property type="entry name" value="P-loop containing nucleoside triphosphate hydrolases"/>
    <property type="match status" value="1"/>
</dbReference>
<dbReference type="GO" id="GO:0006302">
    <property type="term" value="P:double-strand break repair"/>
    <property type="evidence" value="ECO:0007669"/>
    <property type="project" value="InterPro"/>
</dbReference>
<dbReference type="InterPro" id="IPR038729">
    <property type="entry name" value="Rad50/SbcC_AAA"/>
</dbReference>
<dbReference type="InterPro" id="IPR027417">
    <property type="entry name" value="P-loop_NTPase"/>
</dbReference>
<evidence type="ECO:0000313" key="3">
    <source>
        <dbReference type="Proteomes" id="UP000320710"/>
    </source>
</evidence>
<dbReference type="Pfam" id="PF13476">
    <property type="entry name" value="AAA_23"/>
    <property type="match status" value="1"/>
</dbReference>
<keyword evidence="2" id="KW-0540">Nuclease</keyword>
<feature type="domain" description="Rad50/SbcC-type AAA" evidence="1">
    <location>
        <begin position="6"/>
        <end position="214"/>
    </location>
</feature>
<protein>
    <submittedName>
        <fullName evidence="2">Exonuclease SbcC</fullName>
    </submittedName>
</protein>
<evidence type="ECO:0000259" key="1">
    <source>
        <dbReference type="Pfam" id="PF13476"/>
    </source>
</evidence>
<dbReference type="EMBL" id="VFMJ01000001">
    <property type="protein sequence ID" value="TQI83585.1"/>
    <property type="molecule type" value="Genomic_DNA"/>
</dbReference>
<dbReference type="GO" id="GO:0016887">
    <property type="term" value="F:ATP hydrolysis activity"/>
    <property type="evidence" value="ECO:0007669"/>
    <property type="project" value="InterPro"/>
</dbReference>
<name>A0AA46K4M0_SERMA</name>
<comment type="caution">
    <text evidence="2">The sequence shown here is derived from an EMBL/GenBank/DDBJ whole genome shotgun (WGS) entry which is preliminary data.</text>
</comment>
<dbReference type="RefSeq" id="WP_141967868.1">
    <property type="nucleotide sequence ID" value="NZ_VFMJ01000001.1"/>
</dbReference>
<keyword evidence="2" id="KW-0378">Hydrolase</keyword>
<keyword evidence="2" id="KW-0269">Exonuclease</keyword>
<evidence type="ECO:0000313" key="2">
    <source>
        <dbReference type="EMBL" id="TQI83585.1"/>
    </source>
</evidence>
<dbReference type="PANTHER" id="PTHR32114">
    <property type="entry name" value="ABC TRANSPORTER ABCH.3"/>
    <property type="match status" value="1"/>
</dbReference>
<dbReference type="Proteomes" id="UP000320710">
    <property type="component" value="Unassembled WGS sequence"/>
</dbReference>
<dbReference type="PANTHER" id="PTHR32114:SF2">
    <property type="entry name" value="ABC TRANSPORTER ABCH.3"/>
    <property type="match status" value="1"/>
</dbReference>
<sequence length="794" mass="91856">MIKLNKLTLKNFKIFDHSPYVINFNDSNLVLLDGPNGYGKTSVFDAIELGLTGNISRLISLENRQNPNDVVVAHNGAHAVEIILEFIDSNGIIRTFQRKLKNKILNGSKKISRFTELWELHEIINGELTPISETILNDYFDSIDFSRDFLLFHYVQQEESSSFLKNNNEVQRAEELSRLFGDTRESDQHLERLNEVSNKLSSVKREVSAKISSIKELYKIDDGTSALIGNAEPYFEIFPWLVNESKTPFWDASTIPDLTEEKLNSILREVNNIKNLAKYRVFFARSRSIENTAHQKDLINLYIGYYHSQKNYEKLTEKYKIHEQVRGCLDILSSYDVLKIKEFVDIKTLYSNLSMENHNLFLEALSSLETKLSKVVGINTVYSEIIKHHDLMYRDIIRIPSESACPLCGHDYLIHDSLIHAISEHAQLIRMELSGNEKDLMESRDVFNKTYLDPLIYACRDYISKQKYYTQEEMHNLHKAFLAKDRLEKLRNWFDSEGIEYNDLLITDFPVETGTAHVSSSAENLISRIISATGNVPEGYYEADAAKVFERMFVDYFNGNQDLLNQIKMDDLEKKENYIKGLYFDSLRNVIDELGILKVKEKKLERALHATGNIIDVVRTQIRRYRKKLITDIEIPFYIYSGKILQTHQAGLGKGIFIKDPTGVDELKNVRLVSNWKSDHDVLNTMSSGQISAIVISLTLALNKVYCNRLSSIFIDDPVQTMDDINMTSLIELLRNDFKGKQLVLSTHEDKVSRYFAYKYLKHGESVKIVNLMQRKEYIPSNRYIYRNSIETNN</sequence>
<reference evidence="2 3" key="1">
    <citation type="submission" date="2019-06" db="EMBL/GenBank/DDBJ databases">
        <authorList>
            <person name="Deangelis K."/>
            <person name="Huntemann M."/>
            <person name="Clum A."/>
            <person name="Pillay M."/>
            <person name="Palaniappan K."/>
            <person name="Varghese N."/>
            <person name="Mikhailova N."/>
            <person name="Stamatis D."/>
            <person name="Reddy T."/>
            <person name="Daum C."/>
            <person name="Shapiro N."/>
            <person name="Ivanova N."/>
            <person name="Kyrpides N."/>
            <person name="Woyke T."/>
        </authorList>
    </citation>
    <scope>NUCLEOTIDE SEQUENCE [LARGE SCALE GENOMIC DNA]</scope>
    <source>
        <strain evidence="2 3">106R</strain>
    </source>
</reference>
<dbReference type="Gene3D" id="3.40.50.300">
    <property type="entry name" value="P-loop containing nucleotide triphosphate hydrolases"/>
    <property type="match status" value="2"/>
</dbReference>
<gene>
    <name evidence="2" type="ORF">FHU12_1069</name>
</gene>
<reference evidence="2 3" key="2">
    <citation type="submission" date="2019-07" db="EMBL/GenBank/DDBJ databases">
        <title>Investigation of anaerobic lignin degradation for improved lignocellulosic biofuels.</title>
        <authorList>
            <person name="Deangelis K.PhD."/>
        </authorList>
    </citation>
    <scope>NUCLEOTIDE SEQUENCE [LARGE SCALE GENOMIC DNA]</scope>
    <source>
        <strain evidence="2 3">106R</strain>
    </source>
</reference>